<keyword evidence="1" id="KW-1003">Cell membrane</keyword>
<evidence type="ECO:0000313" key="7">
    <source>
        <dbReference type="EMBL" id="GCD97944.1"/>
    </source>
</evidence>
<evidence type="ECO:0000256" key="5">
    <source>
        <dbReference type="ARBA" id="ARBA00023288"/>
    </source>
</evidence>
<dbReference type="SUPFAM" id="SSF53850">
    <property type="entry name" value="Periplasmic binding protein-like II"/>
    <property type="match status" value="1"/>
</dbReference>
<evidence type="ECO:0000256" key="1">
    <source>
        <dbReference type="ARBA" id="ARBA00022475"/>
    </source>
</evidence>
<dbReference type="Pfam" id="PF01547">
    <property type="entry name" value="SBP_bac_1"/>
    <property type="match status" value="1"/>
</dbReference>
<keyword evidence="3" id="KW-0472">Membrane</keyword>
<proteinExistence type="predicted"/>
<comment type="caution">
    <text evidence="7">The sequence shown here is derived from an EMBL/GenBank/DDBJ whole genome shotgun (WGS) entry which is preliminary data.</text>
</comment>
<evidence type="ECO:0000256" key="3">
    <source>
        <dbReference type="ARBA" id="ARBA00023136"/>
    </source>
</evidence>
<protein>
    <submittedName>
        <fullName evidence="7">ABC transporter substrate-binding protein</fullName>
    </submittedName>
</protein>
<keyword evidence="8" id="KW-1185">Reference proteome</keyword>
<feature type="signal peptide" evidence="6">
    <location>
        <begin position="1"/>
        <end position="23"/>
    </location>
</feature>
<dbReference type="Gene3D" id="3.40.190.10">
    <property type="entry name" value="Periplasmic binding protein-like II"/>
    <property type="match status" value="1"/>
</dbReference>
<dbReference type="InterPro" id="IPR006059">
    <property type="entry name" value="SBP"/>
</dbReference>
<evidence type="ECO:0000256" key="6">
    <source>
        <dbReference type="SAM" id="SignalP"/>
    </source>
</evidence>
<dbReference type="Proteomes" id="UP000286931">
    <property type="component" value="Unassembled WGS sequence"/>
</dbReference>
<dbReference type="PROSITE" id="PS51257">
    <property type="entry name" value="PROKAR_LIPOPROTEIN"/>
    <property type="match status" value="1"/>
</dbReference>
<evidence type="ECO:0000313" key="8">
    <source>
        <dbReference type="Proteomes" id="UP000286931"/>
    </source>
</evidence>
<organism evidence="7 8">
    <name type="scientific">Embleya hyalina</name>
    <dbReference type="NCBI Taxonomy" id="516124"/>
    <lineage>
        <taxon>Bacteria</taxon>
        <taxon>Bacillati</taxon>
        <taxon>Actinomycetota</taxon>
        <taxon>Actinomycetes</taxon>
        <taxon>Kitasatosporales</taxon>
        <taxon>Streptomycetaceae</taxon>
        <taxon>Embleya</taxon>
    </lineage>
</organism>
<reference evidence="7 8" key="1">
    <citation type="submission" date="2018-12" db="EMBL/GenBank/DDBJ databases">
        <title>Draft genome sequence of Embleya hyalina NBRC 13850T.</title>
        <authorList>
            <person name="Komaki H."/>
            <person name="Hosoyama A."/>
            <person name="Kimura A."/>
            <person name="Ichikawa N."/>
            <person name="Tamura T."/>
        </authorList>
    </citation>
    <scope>NUCLEOTIDE SEQUENCE [LARGE SCALE GENOMIC DNA]</scope>
    <source>
        <strain evidence="7 8">NBRC 13850</strain>
    </source>
</reference>
<keyword evidence="2 6" id="KW-0732">Signal</keyword>
<keyword evidence="5" id="KW-0449">Lipoprotein</keyword>
<dbReference type="PANTHER" id="PTHR43649">
    <property type="entry name" value="ARABINOSE-BINDING PROTEIN-RELATED"/>
    <property type="match status" value="1"/>
</dbReference>
<evidence type="ECO:0000256" key="4">
    <source>
        <dbReference type="ARBA" id="ARBA00023139"/>
    </source>
</evidence>
<dbReference type="EMBL" id="BIFH01000026">
    <property type="protein sequence ID" value="GCD97944.1"/>
    <property type="molecule type" value="Genomic_DNA"/>
</dbReference>
<dbReference type="PANTHER" id="PTHR43649:SF33">
    <property type="entry name" value="POLYGALACTURONAN_RHAMNOGALACTURONAN-BINDING PROTEIN YTCQ"/>
    <property type="match status" value="1"/>
</dbReference>
<accession>A0A401YTM1</accession>
<name>A0A401YTM1_9ACTN</name>
<evidence type="ECO:0000256" key="2">
    <source>
        <dbReference type="ARBA" id="ARBA00022729"/>
    </source>
</evidence>
<dbReference type="CDD" id="cd13585">
    <property type="entry name" value="PBP2_TMBP_like"/>
    <property type="match status" value="1"/>
</dbReference>
<sequence length="428" mass="45862">MSISRTAKTVAVLAAGAALVATSGCGGSSGSGSGSKTTVTWSTWGNPEELARFKAFEKDFGKRHPDINLKLQAVPSYSDYHAKLLTQLSSKTAPDVFYIGDDFAGKFVSAGVLAPLNDKMAAPDSKAKPEDFFDGLYGGAKKDGQIYGIPNDANPEVLWYDKQTLKDAGITDDPAALNAQGKWTMATFLEMNRKLKAADKAGSVFYNWYGSTYSMINGFGGKVYDGGKFVGNTDPKSREALKTLADGYQDKTFLVADLLPEGNGSDVQFIKHKVGFAAGGRWMIDTVKKGQQDNYDIVPFPSQTGVLMPQTVGTSFLAMNKDTKKAQAAWTFMSEFVSKDGQLLRLKGGGNAVPSVKGADSVVMEGYPAHAQTFIDTRDGGFANYPEEAGVPALTADINEHLLKLWTGKIGFDQAMNELGSLVSAKLH</sequence>
<dbReference type="AlphaFoldDB" id="A0A401YTM1"/>
<gene>
    <name evidence="7" type="ORF">EHYA_05644</name>
</gene>
<feature type="chain" id="PRO_5038446222" evidence="6">
    <location>
        <begin position="24"/>
        <end position="428"/>
    </location>
</feature>
<keyword evidence="4" id="KW-0564">Palmitate</keyword>
<dbReference type="RefSeq" id="WP_246126940.1">
    <property type="nucleotide sequence ID" value="NZ_BIFH01000026.1"/>
</dbReference>
<dbReference type="InterPro" id="IPR050490">
    <property type="entry name" value="Bact_solute-bd_prot1"/>
</dbReference>